<dbReference type="Proteomes" id="UP000665020">
    <property type="component" value="Chromosome"/>
</dbReference>
<keyword evidence="1" id="KW-0812">Transmembrane</keyword>
<keyword evidence="1" id="KW-0472">Membrane</keyword>
<reference evidence="2" key="1">
    <citation type="submission" date="2019-12" db="EMBL/GenBank/DDBJ databases">
        <authorList>
            <person name="zhang j."/>
            <person name="sun C.M."/>
        </authorList>
    </citation>
    <scope>NUCLEOTIDE SEQUENCE</scope>
    <source>
        <strain evidence="2">NS-1</strain>
    </source>
</reference>
<evidence type="ECO:0000256" key="1">
    <source>
        <dbReference type="SAM" id="Phobius"/>
    </source>
</evidence>
<organism evidence="2 3">
    <name type="scientific">Iocasia fonsfrigidae</name>
    <dbReference type="NCBI Taxonomy" id="2682810"/>
    <lineage>
        <taxon>Bacteria</taxon>
        <taxon>Bacillati</taxon>
        <taxon>Bacillota</taxon>
        <taxon>Clostridia</taxon>
        <taxon>Halanaerobiales</taxon>
        <taxon>Halanaerobiaceae</taxon>
        <taxon>Iocasia</taxon>
    </lineage>
</organism>
<dbReference type="EMBL" id="CP046640">
    <property type="protein sequence ID" value="QTL98114.1"/>
    <property type="molecule type" value="Genomic_DNA"/>
</dbReference>
<evidence type="ECO:0000313" key="3">
    <source>
        <dbReference type="Proteomes" id="UP000665020"/>
    </source>
</evidence>
<keyword evidence="3" id="KW-1185">Reference proteome</keyword>
<keyword evidence="1" id="KW-1133">Transmembrane helix</keyword>
<dbReference type="AlphaFoldDB" id="A0A8A7KJ00"/>
<name>A0A8A7KJ00_9FIRM</name>
<protein>
    <submittedName>
        <fullName evidence="2">Uncharacterized protein</fullName>
    </submittedName>
</protein>
<proteinExistence type="predicted"/>
<dbReference type="KEGG" id="ifn:GM661_09055"/>
<dbReference type="InterPro" id="IPR043723">
    <property type="entry name" value="DUF5665"/>
</dbReference>
<feature type="transmembrane region" description="Helical" evidence="1">
    <location>
        <begin position="38"/>
        <end position="68"/>
    </location>
</feature>
<gene>
    <name evidence="2" type="ORF">GM661_09055</name>
</gene>
<dbReference type="RefSeq" id="WP_230869693.1">
    <property type="nucleotide sequence ID" value="NZ_CP046640.1"/>
</dbReference>
<sequence>MEENDRDIINKIDKLAERMENIKIAEYIELVRSPRRMLFINFIAGLARGLGIAIGATVLGALFLIFLFDLAQSNIPIIAEFVAKIIKIVETYL</sequence>
<evidence type="ECO:0000313" key="2">
    <source>
        <dbReference type="EMBL" id="QTL98114.1"/>
    </source>
</evidence>
<accession>A0A8A7KJ00</accession>
<dbReference type="Pfam" id="PF18910">
    <property type="entry name" value="DUF5665"/>
    <property type="match status" value="1"/>
</dbReference>